<proteinExistence type="predicted"/>
<reference evidence="2" key="1">
    <citation type="journal article" date="2023" name="Nat. Plants">
        <title>Single-cell RNA sequencing provides a high-resolution roadmap for understanding the multicellular compartmentation of specialized metabolism.</title>
        <authorList>
            <person name="Sun S."/>
            <person name="Shen X."/>
            <person name="Li Y."/>
            <person name="Li Y."/>
            <person name="Wang S."/>
            <person name="Li R."/>
            <person name="Zhang H."/>
            <person name="Shen G."/>
            <person name="Guo B."/>
            <person name="Wei J."/>
            <person name="Xu J."/>
            <person name="St-Pierre B."/>
            <person name="Chen S."/>
            <person name="Sun C."/>
        </authorList>
    </citation>
    <scope>NUCLEOTIDE SEQUENCE [LARGE SCALE GENOMIC DNA]</scope>
</reference>
<sequence>MRETTYCSHTTDHRLEPVGNGMTTRTQNVYGVGEPRRGHGFRASPTPSAYALSTFRNDKSDSKRRQRLASYKGYAAQGKIKASISKSVRWMKNKYDALIHGYY</sequence>
<evidence type="ECO:0000313" key="1">
    <source>
        <dbReference type="EMBL" id="KAI5650886.1"/>
    </source>
</evidence>
<keyword evidence="2" id="KW-1185">Reference proteome</keyword>
<comment type="caution">
    <text evidence="1">The sequence shown here is derived from an EMBL/GenBank/DDBJ whole genome shotgun (WGS) entry which is preliminary data.</text>
</comment>
<organism evidence="1 2">
    <name type="scientific">Catharanthus roseus</name>
    <name type="common">Madagascar periwinkle</name>
    <name type="synonym">Vinca rosea</name>
    <dbReference type="NCBI Taxonomy" id="4058"/>
    <lineage>
        <taxon>Eukaryota</taxon>
        <taxon>Viridiplantae</taxon>
        <taxon>Streptophyta</taxon>
        <taxon>Embryophyta</taxon>
        <taxon>Tracheophyta</taxon>
        <taxon>Spermatophyta</taxon>
        <taxon>Magnoliopsida</taxon>
        <taxon>eudicotyledons</taxon>
        <taxon>Gunneridae</taxon>
        <taxon>Pentapetalae</taxon>
        <taxon>asterids</taxon>
        <taxon>lamiids</taxon>
        <taxon>Gentianales</taxon>
        <taxon>Apocynaceae</taxon>
        <taxon>Rauvolfioideae</taxon>
        <taxon>Vinceae</taxon>
        <taxon>Catharanthinae</taxon>
        <taxon>Catharanthus</taxon>
    </lineage>
</organism>
<dbReference type="EMBL" id="CM044708">
    <property type="protein sequence ID" value="KAI5650886.1"/>
    <property type="molecule type" value="Genomic_DNA"/>
</dbReference>
<evidence type="ECO:0000313" key="2">
    <source>
        <dbReference type="Proteomes" id="UP001060085"/>
    </source>
</evidence>
<accession>A0ACB9ZT31</accession>
<gene>
    <name evidence="1" type="ORF">M9H77_36891</name>
</gene>
<name>A0ACB9ZT31_CATRO</name>
<dbReference type="Proteomes" id="UP001060085">
    <property type="component" value="Linkage Group LG08"/>
</dbReference>
<protein>
    <submittedName>
        <fullName evidence="1">Uncharacterized protein</fullName>
    </submittedName>
</protein>